<evidence type="ECO:0000256" key="8">
    <source>
        <dbReference type="ARBA" id="ARBA00022833"/>
    </source>
</evidence>
<dbReference type="FunFam" id="1.10.441.10:FF:000001">
    <property type="entry name" value="Mannose-6-phosphate isomerase"/>
    <property type="match status" value="1"/>
</dbReference>
<dbReference type="Pfam" id="PF20512">
    <property type="entry name" value="PMI_typeI_hel"/>
    <property type="match status" value="1"/>
</dbReference>
<dbReference type="UniPathway" id="UPA00126">
    <property type="reaction ID" value="UER00423"/>
</dbReference>
<comment type="caution">
    <text evidence="16">The sequence shown here is derived from an EMBL/GenBank/DDBJ whole genome shotgun (WGS) entry which is preliminary data.</text>
</comment>
<evidence type="ECO:0000313" key="16">
    <source>
        <dbReference type="EMBL" id="OQO09916.1"/>
    </source>
</evidence>
<keyword evidence="7" id="KW-0479">Metal-binding</keyword>
<protein>
    <recommendedName>
        <fullName evidence="6 10">Mannose-6-phosphate isomerase</fullName>
        <ecNumber evidence="5 10">5.3.1.8</ecNumber>
    </recommendedName>
</protein>
<dbReference type="InterPro" id="IPR001250">
    <property type="entry name" value="Man6P_Isoase-1"/>
</dbReference>
<dbReference type="SUPFAM" id="SSF51182">
    <property type="entry name" value="RmlC-like cupins"/>
    <property type="match status" value="1"/>
</dbReference>
<evidence type="ECO:0000256" key="2">
    <source>
        <dbReference type="ARBA" id="ARBA00002564"/>
    </source>
</evidence>
<dbReference type="OrthoDB" id="6605218at2759"/>
<feature type="domain" description="Phosphomannose isomerase type I helical insertion" evidence="15">
    <location>
        <begin position="240"/>
        <end position="335"/>
    </location>
</feature>
<evidence type="ECO:0000256" key="10">
    <source>
        <dbReference type="RuleBase" id="RU000611"/>
    </source>
</evidence>
<organism evidence="16 17">
    <name type="scientific">Cryoendolithus antarcticus</name>
    <dbReference type="NCBI Taxonomy" id="1507870"/>
    <lineage>
        <taxon>Eukaryota</taxon>
        <taxon>Fungi</taxon>
        <taxon>Dikarya</taxon>
        <taxon>Ascomycota</taxon>
        <taxon>Pezizomycotina</taxon>
        <taxon>Dothideomycetes</taxon>
        <taxon>Dothideomycetidae</taxon>
        <taxon>Cladosporiales</taxon>
        <taxon>Cladosporiaceae</taxon>
        <taxon>Cryoendolithus</taxon>
    </lineage>
</organism>
<dbReference type="GO" id="GO:0008270">
    <property type="term" value="F:zinc ion binding"/>
    <property type="evidence" value="ECO:0007669"/>
    <property type="project" value="InterPro"/>
</dbReference>
<dbReference type="PANTHER" id="PTHR10309:SF0">
    <property type="entry name" value="MANNOSE-6-PHOSPHATE ISOMERASE"/>
    <property type="match status" value="1"/>
</dbReference>
<evidence type="ECO:0000256" key="5">
    <source>
        <dbReference type="ARBA" id="ARBA00011956"/>
    </source>
</evidence>
<dbReference type="EMBL" id="NAJO01000009">
    <property type="protein sequence ID" value="OQO09916.1"/>
    <property type="molecule type" value="Genomic_DNA"/>
</dbReference>
<feature type="domain" description="Phosphomannose isomerase type I catalytic" evidence="14">
    <location>
        <begin position="82"/>
        <end position="224"/>
    </location>
</feature>
<dbReference type="CDD" id="cd07011">
    <property type="entry name" value="cupin_PMI_type_I_N"/>
    <property type="match status" value="1"/>
</dbReference>
<evidence type="ECO:0000259" key="14">
    <source>
        <dbReference type="Pfam" id="PF20511"/>
    </source>
</evidence>
<dbReference type="InterPro" id="IPR011051">
    <property type="entry name" value="RmlC_Cupin_sf"/>
</dbReference>
<dbReference type="Gene3D" id="2.60.120.10">
    <property type="entry name" value="Jelly Rolls"/>
    <property type="match status" value="2"/>
</dbReference>
<dbReference type="NCBIfam" id="TIGR00218">
    <property type="entry name" value="manA"/>
    <property type="match status" value="1"/>
</dbReference>
<keyword evidence="9 10" id="KW-0413">Isomerase</keyword>
<dbReference type="InParanoid" id="A0A1V8TEW2"/>
<sequence>MPELLQAANATPSMIHVFNLRSDSQVRSNLKWTCLLAVPVVKSADIRICLLAFEEAYKSVPFYDEASVEGLQPMTPETSQLVWRVNSYEWGKPGSDSAAARYAAATPRDGFQIESKKPYAELWMGTHPSNPSSDLETKRTLLDLVQDNQALMGQDITKKYDQKLPFLFKVLSIAKALSIQAHPNKKLAAQLHKDNPKEYKDDNHKPEMTIAITPFEGLCGFRPLEETAYFLKSIKSLRALVGEDASKKFETAVENSKSQAEQKQALQAAFTSLMESEDEDVKAASKELLEQVQSQQTDFPGKDAPAPGGKVLAELLPRLNSQFPSDIGLFVTFFLNFVVLEPGEAMFLRADDIHAYISGDIIECMAASDNVVRAGFTPKFKDIPNLTSMLTYTFAPPSSQKMTPVPYPYCKLNTTSHSSDSSAMLYDPPIEEFAVVKTDLNKAGAKVTFEGIEGPAIIICTEGKGKISVGPKTEEVKEGYVYFVGATAECVLERTDGAKPFVTFRAFCELAEEGGEGKGNL</sequence>
<dbReference type="PROSITE" id="PS00966">
    <property type="entry name" value="PMI_I_2"/>
    <property type="match status" value="1"/>
</dbReference>
<accession>A0A1V8TEW2</accession>
<reference evidence="17" key="1">
    <citation type="submission" date="2017-03" db="EMBL/GenBank/DDBJ databases">
        <title>Genomes of endolithic fungi from Antarctica.</title>
        <authorList>
            <person name="Coleine C."/>
            <person name="Masonjones S."/>
            <person name="Stajich J.E."/>
        </authorList>
    </citation>
    <scope>NUCLEOTIDE SEQUENCE [LARGE SCALE GENOMIC DNA]</scope>
    <source>
        <strain evidence="17">CCFEE 5527</strain>
    </source>
</reference>
<dbReference type="InterPro" id="IPR046457">
    <property type="entry name" value="PMI_typeI_cat"/>
</dbReference>
<dbReference type="GO" id="GO:0004476">
    <property type="term" value="F:mannose-6-phosphate isomerase activity"/>
    <property type="evidence" value="ECO:0007669"/>
    <property type="project" value="UniProtKB-EC"/>
</dbReference>
<dbReference type="Proteomes" id="UP000192596">
    <property type="component" value="Unassembled WGS sequence"/>
</dbReference>
<evidence type="ECO:0000259" key="15">
    <source>
        <dbReference type="Pfam" id="PF20512"/>
    </source>
</evidence>
<evidence type="ECO:0000256" key="9">
    <source>
        <dbReference type="ARBA" id="ARBA00023235"/>
    </source>
</evidence>
<dbReference type="Pfam" id="PF20511">
    <property type="entry name" value="PMI_typeI_cat"/>
    <property type="match status" value="1"/>
</dbReference>
<dbReference type="InterPro" id="IPR014710">
    <property type="entry name" value="RmlC-like_jellyroll"/>
</dbReference>
<evidence type="ECO:0000259" key="13">
    <source>
        <dbReference type="Pfam" id="PF01238"/>
    </source>
</evidence>
<comment type="pathway">
    <text evidence="3 12">Nucleotide-sugar biosynthesis; GDP-alpha-D-mannose biosynthesis; alpha-D-mannose 1-phosphate from D-fructose 6-phosphate: step 1/2.</text>
</comment>
<dbReference type="PANTHER" id="PTHR10309">
    <property type="entry name" value="MANNOSE-6-PHOSPHATE ISOMERASE"/>
    <property type="match status" value="1"/>
</dbReference>
<evidence type="ECO:0000313" key="17">
    <source>
        <dbReference type="Proteomes" id="UP000192596"/>
    </source>
</evidence>
<dbReference type="AlphaFoldDB" id="A0A1V8TEW2"/>
<feature type="domain" description="Phosphomannose isomerase type I C-terminal" evidence="13">
    <location>
        <begin position="424"/>
        <end position="470"/>
    </location>
</feature>
<dbReference type="FunCoup" id="A0A1V8TEW2">
    <property type="interactions" value="1536"/>
</dbReference>
<dbReference type="EC" id="5.3.1.8" evidence="5 10"/>
<proteinExistence type="inferred from homology"/>
<evidence type="ECO:0000256" key="4">
    <source>
        <dbReference type="ARBA" id="ARBA00010772"/>
    </source>
</evidence>
<dbReference type="InterPro" id="IPR046456">
    <property type="entry name" value="PMI_typeI_C"/>
</dbReference>
<dbReference type="InterPro" id="IPR016305">
    <property type="entry name" value="Mannose-6-P_Isomerase"/>
</dbReference>
<dbReference type="GO" id="GO:0009298">
    <property type="term" value="P:GDP-mannose biosynthetic process"/>
    <property type="evidence" value="ECO:0007669"/>
    <property type="project" value="UniProtKB-UniPathway"/>
</dbReference>
<keyword evidence="8 10" id="KW-0862">Zinc</keyword>
<dbReference type="PROSITE" id="PS00965">
    <property type="entry name" value="PMI_I_1"/>
    <property type="match status" value="1"/>
</dbReference>
<gene>
    <name evidence="16" type="ORF">B0A48_04271</name>
</gene>
<evidence type="ECO:0000256" key="7">
    <source>
        <dbReference type="ARBA" id="ARBA00022723"/>
    </source>
</evidence>
<evidence type="ECO:0000256" key="6">
    <source>
        <dbReference type="ARBA" id="ARBA00018236"/>
    </source>
</evidence>
<dbReference type="GO" id="GO:0005829">
    <property type="term" value="C:cytosol"/>
    <property type="evidence" value="ECO:0007669"/>
    <property type="project" value="TreeGrafter"/>
</dbReference>
<name>A0A1V8TEW2_9PEZI</name>
<comment type="function">
    <text evidence="2">Involved in the synthesis of the GDP-mannose and dolichol-phosphate-mannose required for a number of critical mannosyl transfer reactions.</text>
</comment>
<comment type="cofactor">
    <cofactor evidence="10">
        <name>Zn(2+)</name>
        <dbReference type="ChEBI" id="CHEBI:29105"/>
    </cofactor>
    <text evidence="10">Binds 1 zinc ion per subunit.</text>
</comment>
<evidence type="ECO:0000256" key="3">
    <source>
        <dbReference type="ARBA" id="ARBA00004666"/>
    </source>
</evidence>
<dbReference type="InterPro" id="IPR018050">
    <property type="entry name" value="Pmannose_isomerase-type1_CS"/>
</dbReference>
<dbReference type="STRING" id="1507870.A0A1V8TEW2"/>
<dbReference type="PRINTS" id="PR00714">
    <property type="entry name" value="MAN6PISMRASE"/>
</dbReference>
<dbReference type="Gene3D" id="1.10.441.10">
    <property type="entry name" value="Phosphomannose Isomerase, domain 2"/>
    <property type="match status" value="1"/>
</dbReference>
<dbReference type="GO" id="GO:0005975">
    <property type="term" value="P:carbohydrate metabolic process"/>
    <property type="evidence" value="ECO:0007669"/>
    <property type="project" value="InterPro"/>
</dbReference>
<evidence type="ECO:0000256" key="11">
    <source>
        <dbReference type="RuleBase" id="RU004189"/>
    </source>
</evidence>
<comment type="similarity">
    <text evidence="4 11">Belongs to the mannose-6-phosphate isomerase type 1 family.</text>
</comment>
<evidence type="ECO:0000256" key="12">
    <source>
        <dbReference type="RuleBase" id="RU004248"/>
    </source>
</evidence>
<comment type="catalytic activity">
    <reaction evidence="1 10">
        <text>D-mannose 6-phosphate = D-fructose 6-phosphate</text>
        <dbReference type="Rhea" id="RHEA:12356"/>
        <dbReference type="ChEBI" id="CHEBI:58735"/>
        <dbReference type="ChEBI" id="CHEBI:61527"/>
        <dbReference type="EC" id="5.3.1.8"/>
    </reaction>
</comment>
<dbReference type="Pfam" id="PF01238">
    <property type="entry name" value="PMI_typeI_C"/>
    <property type="match status" value="1"/>
</dbReference>
<dbReference type="InterPro" id="IPR046458">
    <property type="entry name" value="PMI_typeI_hel"/>
</dbReference>
<evidence type="ECO:0000256" key="1">
    <source>
        <dbReference type="ARBA" id="ARBA00000757"/>
    </source>
</evidence>
<keyword evidence="17" id="KW-1185">Reference proteome</keyword>